<dbReference type="PANTHER" id="PTHR43343:SF3">
    <property type="entry name" value="PROTEASE DO-LIKE 8, CHLOROPLASTIC"/>
    <property type="match status" value="1"/>
</dbReference>
<dbReference type="SUPFAM" id="SSF50494">
    <property type="entry name" value="Trypsin-like serine proteases"/>
    <property type="match status" value="1"/>
</dbReference>
<accession>A0A919V665</accession>
<reference evidence="7" key="1">
    <citation type="submission" date="2021-01" db="EMBL/GenBank/DDBJ databases">
        <title>Whole genome shotgun sequence of Sinosporangium siamense NBRC 109515.</title>
        <authorList>
            <person name="Komaki H."/>
            <person name="Tamura T."/>
        </authorList>
    </citation>
    <scope>NUCLEOTIDE SEQUENCE</scope>
    <source>
        <strain evidence="7">NBRC 109515</strain>
    </source>
</reference>
<dbReference type="CDD" id="cd06779">
    <property type="entry name" value="cpPDZ_Deg_HtrA-like"/>
    <property type="match status" value="1"/>
</dbReference>
<keyword evidence="3" id="KW-0378">Hydrolase</keyword>
<dbReference type="GO" id="GO:0006508">
    <property type="term" value="P:proteolysis"/>
    <property type="evidence" value="ECO:0007669"/>
    <property type="project" value="UniProtKB-KW"/>
</dbReference>
<dbReference type="InterPro" id="IPR036034">
    <property type="entry name" value="PDZ_sf"/>
</dbReference>
<evidence type="ECO:0000256" key="5">
    <source>
        <dbReference type="SAM" id="Phobius"/>
    </source>
</evidence>
<protein>
    <submittedName>
        <fullName evidence="7">Serine protease</fullName>
    </submittedName>
</protein>
<dbReference type="SUPFAM" id="SSF50156">
    <property type="entry name" value="PDZ domain-like"/>
    <property type="match status" value="1"/>
</dbReference>
<dbReference type="Proteomes" id="UP000606172">
    <property type="component" value="Unassembled WGS sequence"/>
</dbReference>
<dbReference type="GO" id="GO:0004252">
    <property type="term" value="F:serine-type endopeptidase activity"/>
    <property type="evidence" value="ECO:0007669"/>
    <property type="project" value="InterPro"/>
</dbReference>
<keyword evidence="5" id="KW-0812">Transmembrane</keyword>
<dbReference type="Gene3D" id="2.40.10.10">
    <property type="entry name" value="Trypsin-like serine proteases"/>
    <property type="match status" value="2"/>
</dbReference>
<dbReference type="Gene3D" id="2.30.42.10">
    <property type="match status" value="1"/>
</dbReference>
<comment type="caution">
    <text evidence="7">The sequence shown here is derived from an EMBL/GenBank/DDBJ whole genome shotgun (WGS) entry which is preliminary data.</text>
</comment>
<sequence length="475" mass="46784">MSDNEPRERGSASDDPVTGATEQPKAQNAESDGESTPRESSAGWSQFGAVPPQAGRYGKAGDDTDVLVAGAHKAEAGDASSRTAEHPTPVGLTDTPFPGQESSAPPRRRARLSAGQKAVAGLALAAMAVGGGVAGAFIATASSGDRVALSSQVVNPVSAGGTVADVAGNIRPSVVSIAVGSGEGSGVILSEDGLILTNNHVVAGGGPGADMQVKFSDGKTAPATIVGTDPTTDLAVIKATGVSGLTKASLGDSDKVRVGDSVLAIGSPLGLEGSVTSGIVSALNRTLTVGGQNDRMPPPGWGGRRGESGAEGGSATTITGAIQTDAAINAGNSGGALVNAAGQVIGINTAIATNGGEGNIGVGFAVPINTAKRISDQLVNGGKASHAYLGVNLTDATNETRGAMVASVQQGSPAEKAGLRQGDVVTKINDTNVDEADDVVGAVRGFKPGDQVTISYVRGGQSQTATVSLAEKPAE</sequence>
<evidence type="ECO:0000259" key="6">
    <source>
        <dbReference type="PROSITE" id="PS50106"/>
    </source>
</evidence>
<gene>
    <name evidence="7" type="ORF">Ssi02_39660</name>
</gene>
<dbReference type="EMBL" id="BOOW01000026">
    <property type="protein sequence ID" value="GII93735.1"/>
    <property type="molecule type" value="Genomic_DNA"/>
</dbReference>
<keyword evidence="5" id="KW-1133">Transmembrane helix</keyword>
<feature type="region of interest" description="Disordered" evidence="4">
    <location>
        <begin position="1"/>
        <end position="109"/>
    </location>
</feature>
<evidence type="ECO:0000313" key="7">
    <source>
        <dbReference type="EMBL" id="GII93735.1"/>
    </source>
</evidence>
<dbReference type="PANTHER" id="PTHR43343">
    <property type="entry name" value="PEPTIDASE S12"/>
    <property type="match status" value="1"/>
</dbReference>
<dbReference type="AlphaFoldDB" id="A0A919V665"/>
<dbReference type="SMART" id="SM00228">
    <property type="entry name" value="PDZ"/>
    <property type="match status" value="1"/>
</dbReference>
<keyword evidence="5" id="KW-0472">Membrane</keyword>
<dbReference type="PRINTS" id="PR00834">
    <property type="entry name" value="PROTEASES2C"/>
</dbReference>
<dbReference type="RefSeq" id="WP_204027355.1">
    <property type="nucleotide sequence ID" value="NZ_BOOW01000026.1"/>
</dbReference>
<organism evidence="7 8">
    <name type="scientific">Sinosporangium siamense</name>
    <dbReference type="NCBI Taxonomy" id="1367973"/>
    <lineage>
        <taxon>Bacteria</taxon>
        <taxon>Bacillati</taxon>
        <taxon>Actinomycetota</taxon>
        <taxon>Actinomycetes</taxon>
        <taxon>Streptosporangiales</taxon>
        <taxon>Streptosporangiaceae</taxon>
        <taxon>Sinosporangium</taxon>
    </lineage>
</organism>
<keyword evidence="2 7" id="KW-0645">Protease</keyword>
<proteinExistence type="inferred from homology"/>
<dbReference type="Pfam" id="PF13365">
    <property type="entry name" value="Trypsin_2"/>
    <property type="match status" value="1"/>
</dbReference>
<feature type="compositionally biased region" description="Basic and acidic residues" evidence="4">
    <location>
        <begin position="1"/>
        <end position="12"/>
    </location>
</feature>
<feature type="domain" description="PDZ" evidence="6">
    <location>
        <begin position="378"/>
        <end position="433"/>
    </location>
</feature>
<dbReference type="InterPro" id="IPR001478">
    <property type="entry name" value="PDZ"/>
</dbReference>
<feature type="compositionally biased region" description="Polar residues" evidence="4">
    <location>
        <begin position="20"/>
        <end position="30"/>
    </location>
</feature>
<evidence type="ECO:0000256" key="3">
    <source>
        <dbReference type="ARBA" id="ARBA00022801"/>
    </source>
</evidence>
<feature type="transmembrane region" description="Helical" evidence="5">
    <location>
        <begin position="118"/>
        <end position="139"/>
    </location>
</feature>
<dbReference type="InterPro" id="IPR051201">
    <property type="entry name" value="Chloro_Bact_Ser_Proteases"/>
</dbReference>
<feature type="region of interest" description="Disordered" evidence="4">
    <location>
        <begin position="289"/>
        <end position="314"/>
    </location>
</feature>
<dbReference type="PROSITE" id="PS50106">
    <property type="entry name" value="PDZ"/>
    <property type="match status" value="1"/>
</dbReference>
<dbReference type="Pfam" id="PF13180">
    <property type="entry name" value="PDZ_2"/>
    <property type="match status" value="1"/>
</dbReference>
<evidence type="ECO:0000256" key="1">
    <source>
        <dbReference type="ARBA" id="ARBA00010541"/>
    </source>
</evidence>
<name>A0A919V665_9ACTN</name>
<keyword evidence="8" id="KW-1185">Reference proteome</keyword>
<dbReference type="InterPro" id="IPR009003">
    <property type="entry name" value="Peptidase_S1_PA"/>
</dbReference>
<evidence type="ECO:0000256" key="2">
    <source>
        <dbReference type="ARBA" id="ARBA00022670"/>
    </source>
</evidence>
<comment type="similarity">
    <text evidence="1">Belongs to the peptidase S1C family.</text>
</comment>
<evidence type="ECO:0000256" key="4">
    <source>
        <dbReference type="SAM" id="MobiDB-lite"/>
    </source>
</evidence>
<dbReference type="InterPro" id="IPR043504">
    <property type="entry name" value="Peptidase_S1_PA_chymotrypsin"/>
</dbReference>
<evidence type="ECO:0000313" key="8">
    <source>
        <dbReference type="Proteomes" id="UP000606172"/>
    </source>
</evidence>
<dbReference type="InterPro" id="IPR001940">
    <property type="entry name" value="Peptidase_S1C"/>
</dbReference>